<reference evidence="6 7" key="1">
    <citation type="journal article" date="2024" name="BMC Biol.">
        <title>Comparative genomics of Ascetosporea gives new insight into the evolutionary basis for animal parasitism in Rhizaria.</title>
        <authorList>
            <person name="Hiltunen Thoren M."/>
            <person name="Onut-Brannstrom I."/>
            <person name="Alfjorden A."/>
            <person name="Peckova H."/>
            <person name="Swords F."/>
            <person name="Hooper C."/>
            <person name="Holzer A.S."/>
            <person name="Bass D."/>
            <person name="Burki F."/>
        </authorList>
    </citation>
    <scope>NUCLEOTIDE SEQUENCE [LARGE SCALE GENOMIC DNA]</scope>
    <source>
        <strain evidence="6">20-A016</strain>
    </source>
</reference>
<name>A0ABV2AHV4_9EUKA</name>
<dbReference type="InterPro" id="IPR004038">
    <property type="entry name" value="Ribosomal_eL8/eL30/eS12/Gad45"/>
</dbReference>
<dbReference type="GO" id="GO:0005840">
    <property type="term" value="C:ribosome"/>
    <property type="evidence" value="ECO:0007669"/>
    <property type="project" value="UniProtKB-KW"/>
</dbReference>
<gene>
    <name evidence="6" type="primary">RPS12</name>
    <name evidence="6" type="ORF">MHBO_001104</name>
</gene>
<comment type="caution">
    <text evidence="6">The sequence shown here is derived from an EMBL/GenBank/DDBJ whole genome shotgun (WGS) entry which is preliminary data.</text>
</comment>
<dbReference type="PRINTS" id="PR00972">
    <property type="entry name" value="RIBSOMALS12E"/>
</dbReference>
<evidence type="ECO:0000256" key="2">
    <source>
        <dbReference type="ARBA" id="ARBA00022980"/>
    </source>
</evidence>
<evidence type="ECO:0000256" key="1">
    <source>
        <dbReference type="ARBA" id="ARBA00005824"/>
    </source>
</evidence>
<proteinExistence type="inferred from homology"/>
<dbReference type="Gene3D" id="3.30.1330.30">
    <property type="match status" value="1"/>
</dbReference>
<comment type="similarity">
    <text evidence="1 4">Belongs to the eukaryotic ribosomal protein eS12 family.</text>
</comment>
<accession>A0ABV2AHV4</accession>
<evidence type="ECO:0000313" key="6">
    <source>
        <dbReference type="EMBL" id="MES1919245.1"/>
    </source>
</evidence>
<dbReference type="InterPro" id="IPR000530">
    <property type="entry name" value="Ribosomal_eS12"/>
</dbReference>
<keyword evidence="3 4" id="KW-0687">Ribonucleoprotein</keyword>
<feature type="domain" description="Ribosomal protein eL8/eL30/eS12/Gadd45" evidence="5">
    <location>
        <begin position="19"/>
        <end position="112"/>
    </location>
</feature>
<dbReference type="Pfam" id="PF01248">
    <property type="entry name" value="Ribosomal_L7Ae"/>
    <property type="match status" value="1"/>
</dbReference>
<evidence type="ECO:0000256" key="4">
    <source>
        <dbReference type="RuleBase" id="RU000670"/>
    </source>
</evidence>
<keyword evidence="7" id="KW-1185">Reference proteome</keyword>
<keyword evidence="2 4" id="KW-0689">Ribosomal protein</keyword>
<dbReference type="Proteomes" id="UP001439008">
    <property type="component" value="Unassembled WGS sequence"/>
</dbReference>
<evidence type="ECO:0000259" key="5">
    <source>
        <dbReference type="Pfam" id="PF01248"/>
    </source>
</evidence>
<protein>
    <recommendedName>
        <fullName evidence="4">40S ribosomal protein S12</fullName>
    </recommendedName>
</protein>
<organism evidence="6 7">
    <name type="scientific">Bonamia ostreae</name>
    <dbReference type="NCBI Taxonomy" id="126728"/>
    <lineage>
        <taxon>Eukaryota</taxon>
        <taxon>Sar</taxon>
        <taxon>Rhizaria</taxon>
        <taxon>Endomyxa</taxon>
        <taxon>Ascetosporea</taxon>
        <taxon>Haplosporida</taxon>
        <taxon>Bonamia</taxon>
    </lineage>
</organism>
<dbReference type="InterPro" id="IPR029064">
    <property type="entry name" value="Ribosomal_eL30-like_sf"/>
</dbReference>
<dbReference type="PANTHER" id="PTHR11843">
    <property type="entry name" value="40S RIBOSOMAL PROTEIN S12"/>
    <property type="match status" value="1"/>
</dbReference>
<dbReference type="SUPFAM" id="SSF55315">
    <property type="entry name" value="L30e-like"/>
    <property type="match status" value="1"/>
</dbReference>
<evidence type="ECO:0000256" key="3">
    <source>
        <dbReference type="ARBA" id="ARBA00023274"/>
    </source>
</evidence>
<sequence length="134" mass="14916">MAEESEKVAASQQSTINEAVEKAILIALQYGDVSRGLKESIKALESEDGLVLILAKDNDEPLYVQTLTALANEKDVPILKVDSKMELGRASRFCKYDIEGKPRKIVKCSSVVIKSWGRESNAREMIMQEIEKTN</sequence>
<dbReference type="EMBL" id="JBDODL010000237">
    <property type="protein sequence ID" value="MES1919245.1"/>
    <property type="molecule type" value="Genomic_DNA"/>
</dbReference>
<evidence type="ECO:0000313" key="7">
    <source>
        <dbReference type="Proteomes" id="UP001439008"/>
    </source>
</evidence>